<evidence type="ECO:0000313" key="1">
    <source>
        <dbReference type="EMBL" id="KKM83759.1"/>
    </source>
</evidence>
<sequence length="68" mass="7458">MATDREITQEQAKELFDACRGIMAYEESLIGTHTDETFEQCSDGGKYGCVYHHARKAVMAVIGATTNG</sequence>
<protein>
    <submittedName>
        <fullName evidence="1">Uncharacterized protein</fullName>
    </submittedName>
</protein>
<organism evidence="1">
    <name type="scientific">marine sediment metagenome</name>
    <dbReference type="NCBI Taxonomy" id="412755"/>
    <lineage>
        <taxon>unclassified sequences</taxon>
        <taxon>metagenomes</taxon>
        <taxon>ecological metagenomes</taxon>
    </lineage>
</organism>
<name>A0A0F9KNR7_9ZZZZ</name>
<dbReference type="AlphaFoldDB" id="A0A0F9KNR7"/>
<gene>
    <name evidence="1" type="ORF">LCGC14_1306040</name>
</gene>
<comment type="caution">
    <text evidence="1">The sequence shown here is derived from an EMBL/GenBank/DDBJ whole genome shotgun (WGS) entry which is preliminary data.</text>
</comment>
<dbReference type="EMBL" id="LAZR01007667">
    <property type="protein sequence ID" value="KKM83759.1"/>
    <property type="molecule type" value="Genomic_DNA"/>
</dbReference>
<proteinExistence type="predicted"/>
<reference evidence="1" key="1">
    <citation type="journal article" date="2015" name="Nature">
        <title>Complex archaea that bridge the gap between prokaryotes and eukaryotes.</title>
        <authorList>
            <person name="Spang A."/>
            <person name="Saw J.H."/>
            <person name="Jorgensen S.L."/>
            <person name="Zaremba-Niedzwiedzka K."/>
            <person name="Martijn J."/>
            <person name="Lind A.E."/>
            <person name="van Eijk R."/>
            <person name="Schleper C."/>
            <person name="Guy L."/>
            <person name="Ettema T.J."/>
        </authorList>
    </citation>
    <scope>NUCLEOTIDE SEQUENCE</scope>
</reference>
<accession>A0A0F9KNR7</accession>